<dbReference type="RefSeq" id="WP_093391484.1">
    <property type="nucleotide sequence ID" value="NZ_LT629736.1"/>
</dbReference>
<evidence type="ECO:0008006" key="4">
    <source>
        <dbReference type="Google" id="ProtNLM"/>
    </source>
</evidence>
<reference evidence="3" key="1">
    <citation type="submission" date="2016-10" db="EMBL/GenBank/DDBJ databases">
        <authorList>
            <person name="Varghese N."/>
            <person name="Submissions S."/>
        </authorList>
    </citation>
    <scope>NUCLEOTIDE SEQUENCE [LARGE SCALE GENOMIC DNA]</scope>
    <source>
        <strain evidence="3">NRRL B-51270</strain>
    </source>
</reference>
<evidence type="ECO:0000313" key="3">
    <source>
        <dbReference type="Proteomes" id="UP000243207"/>
    </source>
</evidence>
<dbReference type="EMBL" id="LT629736">
    <property type="protein sequence ID" value="SDR78273.1"/>
    <property type="molecule type" value="Genomic_DNA"/>
</dbReference>
<sequence length="89" mass="9854">MRIPVIFLASIFFCLPAYAMHCPNDMAKIDQILANDPPPDKDVLRQVTELRTEGQEAHEAGNHQEAVDKLGEALEILKAETGRDAKPAE</sequence>
<dbReference type="Proteomes" id="UP000243207">
    <property type="component" value="Chromosome I"/>
</dbReference>
<protein>
    <recommendedName>
        <fullName evidence="4">Tetratricopeptide repeat-containing protein</fullName>
    </recommendedName>
</protein>
<evidence type="ECO:0000313" key="2">
    <source>
        <dbReference type="EMBL" id="SDR78273.1"/>
    </source>
</evidence>
<dbReference type="AlphaFoldDB" id="A0A1H1LUU3"/>
<proteinExistence type="predicted"/>
<evidence type="ECO:0000256" key="1">
    <source>
        <dbReference type="SAM" id="SignalP"/>
    </source>
</evidence>
<keyword evidence="3" id="KW-1185">Reference proteome</keyword>
<gene>
    <name evidence="2" type="ORF">SAMN05216421_0298</name>
</gene>
<dbReference type="OrthoDB" id="8480939at2"/>
<accession>A0A1H1LUU3</accession>
<organism evidence="2 3">
    <name type="scientific">Halopseudomonas xinjiangensis</name>
    <dbReference type="NCBI Taxonomy" id="487184"/>
    <lineage>
        <taxon>Bacteria</taxon>
        <taxon>Pseudomonadati</taxon>
        <taxon>Pseudomonadota</taxon>
        <taxon>Gammaproteobacteria</taxon>
        <taxon>Pseudomonadales</taxon>
        <taxon>Pseudomonadaceae</taxon>
        <taxon>Halopseudomonas</taxon>
    </lineage>
</organism>
<keyword evidence="1" id="KW-0732">Signal</keyword>
<feature type="chain" id="PRO_5009253835" description="Tetratricopeptide repeat-containing protein" evidence="1">
    <location>
        <begin position="20"/>
        <end position="89"/>
    </location>
</feature>
<name>A0A1H1LUU3_9GAMM</name>
<feature type="signal peptide" evidence="1">
    <location>
        <begin position="1"/>
        <end position="19"/>
    </location>
</feature>